<feature type="region of interest" description="Disordered" evidence="1">
    <location>
        <begin position="625"/>
        <end position="663"/>
    </location>
</feature>
<evidence type="ECO:0000256" key="1">
    <source>
        <dbReference type="SAM" id="MobiDB-lite"/>
    </source>
</evidence>
<dbReference type="InParanoid" id="A0A1Y1LVY1"/>
<evidence type="ECO:0000313" key="2">
    <source>
        <dbReference type="EMBL" id="JAV76215.1"/>
    </source>
</evidence>
<sequence length="815" mass="91522">MSVLDEITEVIENQIIPNVIKALRQFTIELEEGENANWNSIVKDIEKFKEQGVLTSFVQDISQTTNKNESVEKPLQEDISVPGAKRYTRRNRPQEDVLSDIANIVNDHNKQRNTRIKIERATNDLTTINTEIHTDEVVKQEIDMPPPTKPPLRNKRTGKNQSVVAIPEIKVEVLDNSVIEIPKAPLDVIVLDDSLDKPVRLTRARTKRKGANKEENEPLPENIRKTVQVERTSKRKQIASNDTGVITMSPQKKRIKEDNTDTDTTLMEVQNATLVKETVSSPMKKKGKGKAANVKKTIRSTSEHSTVNSSDGEAAALPQQVRMKKQITKKKTNSFKGDEEQSAFKRNSTEDEDSSPKKKRRARDKRANIKQSGNQGSTSGEDQQTTVNAETNSSEGETVGRENNTEDDNLAVGNSTVCIANPTVLKEKHALANETMVITKPTTVDDLMTDDEDFVPSSPPVHQGKGNQIFSPYESSPVKKRVQAFEKLETMNAEATSVTRSKAKLPVTPKARAQIEVFEKLAKNPDATVTRSKAKLEVKVPHMSTSTPKTKIPKMLGTPVTGIKYKTFQTLSAPKVSSTTINVNLAPSTAGKTGSALKASKMEFRERELHRQQKEQEALQKKEALLQSSIEEKRRKREEREMKVQQLKANKEKQRQRQLLSAEKTKEEKLKQVLAEKEAKALKQKEEAAQKRAAALKKVEDSKKNQVPRDDGVIPYLSPTPPLPTPDCYDSDDSARATIVIPQFQQKHILKQTLLEMRNLDAHQYDLFISGPETPNLKEIFPEIHASKLKRTSSGIWNKTERSILESMIEEDESE</sequence>
<dbReference type="FunCoup" id="A0A1Y1LVY1">
    <property type="interactions" value="18"/>
</dbReference>
<dbReference type="EMBL" id="VVIM01000005">
    <property type="protein sequence ID" value="KAB0799717.1"/>
    <property type="molecule type" value="Genomic_DNA"/>
</dbReference>
<gene>
    <name evidence="3" type="ORF">PPYR_07597</name>
</gene>
<dbReference type="OrthoDB" id="6123at2759"/>
<dbReference type="EMBL" id="GEZM01048987">
    <property type="protein sequence ID" value="JAV76215.1"/>
    <property type="molecule type" value="Transcribed_RNA"/>
</dbReference>
<feature type="compositionally biased region" description="Basic and acidic residues" evidence="1">
    <location>
        <begin position="625"/>
        <end position="655"/>
    </location>
</feature>
<proteinExistence type="predicted"/>
<feature type="compositionally biased region" description="Polar residues" evidence="1">
    <location>
        <begin position="369"/>
        <end position="396"/>
    </location>
</feature>
<accession>A0A1Y1LVY1</accession>
<keyword evidence="4" id="KW-1185">Reference proteome</keyword>
<evidence type="ECO:0008006" key="5">
    <source>
        <dbReference type="Google" id="ProtNLM"/>
    </source>
</evidence>
<organism evidence="2">
    <name type="scientific">Photinus pyralis</name>
    <name type="common">Common eastern firefly</name>
    <name type="synonym">Lampyris pyralis</name>
    <dbReference type="NCBI Taxonomy" id="7054"/>
    <lineage>
        <taxon>Eukaryota</taxon>
        <taxon>Metazoa</taxon>
        <taxon>Ecdysozoa</taxon>
        <taxon>Arthropoda</taxon>
        <taxon>Hexapoda</taxon>
        <taxon>Insecta</taxon>
        <taxon>Pterygota</taxon>
        <taxon>Neoptera</taxon>
        <taxon>Endopterygota</taxon>
        <taxon>Coleoptera</taxon>
        <taxon>Polyphaga</taxon>
        <taxon>Elateriformia</taxon>
        <taxon>Elateroidea</taxon>
        <taxon>Lampyridae</taxon>
        <taxon>Lampyrinae</taxon>
        <taxon>Photinus</taxon>
    </lineage>
</organism>
<protein>
    <recommendedName>
        <fullName evidence="5">Inner centromere protein ARK-binding domain-containing protein</fullName>
    </recommendedName>
</protein>
<feature type="compositionally biased region" description="Polar residues" evidence="1">
    <location>
        <begin position="299"/>
        <end position="311"/>
    </location>
</feature>
<feature type="compositionally biased region" description="Basic and acidic residues" evidence="1">
    <location>
        <begin position="697"/>
        <end position="712"/>
    </location>
</feature>
<feature type="compositionally biased region" description="Basic and acidic residues" evidence="1">
    <location>
        <begin position="336"/>
        <end position="349"/>
    </location>
</feature>
<feature type="region of interest" description="Disordered" evidence="1">
    <location>
        <begin position="697"/>
        <end position="724"/>
    </location>
</feature>
<evidence type="ECO:0000313" key="3">
    <source>
        <dbReference type="EMBL" id="KAB0799717.1"/>
    </source>
</evidence>
<feature type="compositionally biased region" description="Basic residues" evidence="1">
    <location>
        <begin position="322"/>
        <end position="333"/>
    </location>
</feature>
<evidence type="ECO:0000313" key="4">
    <source>
        <dbReference type="Proteomes" id="UP000327044"/>
    </source>
</evidence>
<reference evidence="3 4" key="2">
    <citation type="journal article" date="2018" name="Elife">
        <title>Firefly genomes illuminate parallel origins of bioluminescence in beetles.</title>
        <authorList>
            <person name="Fallon T.R."/>
            <person name="Lower S.E."/>
            <person name="Chang C.H."/>
            <person name="Bessho-Uehara M."/>
            <person name="Martin G.J."/>
            <person name="Bewick A.J."/>
            <person name="Behringer M."/>
            <person name="Debat H.J."/>
            <person name="Wong I."/>
            <person name="Day J.C."/>
            <person name="Suvorov A."/>
            <person name="Silva C.J."/>
            <person name="Stanger-Hall K.F."/>
            <person name="Hall D.W."/>
            <person name="Schmitz R.J."/>
            <person name="Nelson D.R."/>
            <person name="Lewis S.M."/>
            <person name="Shigenobu S."/>
            <person name="Bybee S.M."/>
            <person name="Larracuente A.M."/>
            <person name="Oba Y."/>
            <person name="Weng J.K."/>
        </authorList>
    </citation>
    <scope>NUCLEOTIDE SEQUENCE [LARGE SCALE GENOMIC DNA]</scope>
    <source>
        <strain evidence="3">1611_PpyrPB1</strain>
        <tissue evidence="3">Whole body</tissue>
    </source>
</reference>
<reference evidence="2" key="1">
    <citation type="journal article" date="2016" name="Sci. Rep.">
        <title>Molecular characterization of firefly nuptial gifts: a multi-omics approach sheds light on postcopulatory sexual selection.</title>
        <authorList>
            <person name="Al-Wathiqui N."/>
            <person name="Fallon T.R."/>
            <person name="South A."/>
            <person name="Weng J.K."/>
            <person name="Lewis S.M."/>
        </authorList>
    </citation>
    <scope>NUCLEOTIDE SEQUENCE</scope>
</reference>
<feature type="region of interest" description="Disordered" evidence="1">
    <location>
        <begin position="276"/>
        <end position="409"/>
    </location>
</feature>
<reference evidence="3" key="3">
    <citation type="submission" date="2019-08" db="EMBL/GenBank/DDBJ databases">
        <authorList>
            <consortium name="Photinus pyralis genome working group"/>
            <person name="Fallon T.R."/>
            <person name="Sander Lower S.E."/>
            <person name="Weng J.-K."/>
        </authorList>
    </citation>
    <scope>NUCLEOTIDE SEQUENCE</scope>
    <source>
        <strain evidence="3">1611_PpyrPB1</strain>
        <tissue evidence="3">Whole body</tissue>
    </source>
</reference>
<name>A0A1Y1LVY1_PHOPY</name>
<dbReference type="Proteomes" id="UP000327044">
    <property type="component" value="Unassembled WGS sequence"/>
</dbReference>
<dbReference type="AlphaFoldDB" id="A0A1Y1LVY1"/>